<evidence type="ECO:0000313" key="1">
    <source>
        <dbReference type="EMBL" id="CAE6970628.1"/>
    </source>
</evidence>
<keyword evidence="2" id="KW-1185">Reference proteome</keyword>
<gene>
    <name evidence="1" type="ORF">SNAT2548_LOCUS2498</name>
</gene>
<reference evidence="1" key="1">
    <citation type="submission" date="2021-02" db="EMBL/GenBank/DDBJ databases">
        <authorList>
            <person name="Dougan E. K."/>
            <person name="Rhodes N."/>
            <person name="Thang M."/>
            <person name="Chan C."/>
        </authorList>
    </citation>
    <scope>NUCLEOTIDE SEQUENCE</scope>
</reference>
<organism evidence="1 2">
    <name type="scientific">Symbiodinium natans</name>
    <dbReference type="NCBI Taxonomy" id="878477"/>
    <lineage>
        <taxon>Eukaryota</taxon>
        <taxon>Sar</taxon>
        <taxon>Alveolata</taxon>
        <taxon>Dinophyceae</taxon>
        <taxon>Suessiales</taxon>
        <taxon>Symbiodiniaceae</taxon>
        <taxon>Symbiodinium</taxon>
    </lineage>
</organism>
<accession>A0A812I459</accession>
<dbReference type="AlphaFoldDB" id="A0A812I459"/>
<name>A0A812I459_9DINO</name>
<evidence type="ECO:0000313" key="2">
    <source>
        <dbReference type="Proteomes" id="UP000604046"/>
    </source>
</evidence>
<sequence length="428" mass="48095">MVIEGNLVSGGASKLVALSVEVVKGYTKATVLMFILLMAATMNVADDTDWSRLEPLFPILDKLWMLPLHISVNLTQECISYANLALSYRGSERQPPSVVSLALRFGAIMAQQEKSLPASWGVSKRLDHVIEGFHNHPGCLQKWHVDEERKKALQNFLTGTCEAARAVLQSHLHSCKWAQCAFTSLLLKSSRWLLGASNKSGWRKDILTMDEAKQTLFVEVHVRMFMEKSRKLRASAKSKARASLQEWDQLADFCCIMVEAAEEAKKLGKLEAEAAIYAAARNRDYLPDILSAVEGQVANWKLQHLTLWSDIVDPKEVAVDEEFDIVAVEEAAILAKWQELRAHIAKDEAEWARFHREKNNTEAREHIAAVTHLKAQNVVGKGVAEEFMKKRCFCRLLSDISAMTDWESFLTTALKELKATLSCCPFSH</sequence>
<dbReference type="EMBL" id="CAJNDS010000148">
    <property type="protein sequence ID" value="CAE6970628.1"/>
    <property type="molecule type" value="Genomic_DNA"/>
</dbReference>
<protein>
    <submittedName>
        <fullName evidence="1">Uncharacterized protein</fullName>
    </submittedName>
</protein>
<dbReference type="OrthoDB" id="428620at2759"/>
<proteinExistence type="predicted"/>
<dbReference type="Proteomes" id="UP000604046">
    <property type="component" value="Unassembled WGS sequence"/>
</dbReference>
<comment type="caution">
    <text evidence="1">The sequence shown here is derived from an EMBL/GenBank/DDBJ whole genome shotgun (WGS) entry which is preliminary data.</text>
</comment>